<gene>
    <name evidence="1" type="ORF">TNCV_1812521</name>
</gene>
<dbReference type="EMBL" id="BMAU01021389">
    <property type="protein sequence ID" value="GFY29672.1"/>
    <property type="molecule type" value="Genomic_DNA"/>
</dbReference>
<dbReference type="Proteomes" id="UP000887159">
    <property type="component" value="Unassembled WGS sequence"/>
</dbReference>
<dbReference type="AlphaFoldDB" id="A0A8X7BGN4"/>
<proteinExistence type="predicted"/>
<sequence>MANSWTASREIESDATKDAQWYVKTIVAQSSHVGLVLKFGERSAVSGVALINRCGLKLRDIPRGASERDFNEKPIQSRSNFYIVLQTEKIFILATF</sequence>
<evidence type="ECO:0000313" key="2">
    <source>
        <dbReference type="Proteomes" id="UP000887159"/>
    </source>
</evidence>
<organism evidence="1 2">
    <name type="scientific">Trichonephila clavipes</name>
    <name type="common">Golden silk orbweaver</name>
    <name type="synonym">Nephila clavipes</name>
    <dbReference type="NCBI Taxonomy" id="2585209"/>
    <lineage>
        <taxon>Eukaryota</taxon>
        <taxon>Metazoa</taxon>
        <taxon>Ecdysozoa</taxon>
        <taxon>Arthropoda</taxon>
        <taxon>Chelicerata</taxon>
        <taxon>Arachnida</taxon>
        <taxon>Araneae</taxon>
        <taxon>Araneomorphae</taxon>
        <taxon>Entelegynae</taxon>
        <taxon>Araneoidea</taxon>
        <taxon>Nephilidae</taxon>
        <taxon>Trichonephila</taxon>
    </lineage>
</organism>
<protein>
    <submittedName>
        <fullName evidence="1">Uncharacterized protein</fullName>
    </submittedName>
</protein>
<comment type="caution">
    <text evidence="1">The sequence shown here is derived from an EMBL/GenBank/DDBJ whole genome shotgun (WGS) entry which is preliminary data.</text>
</comment>
<reference evidence="1" key="1">
    <citation type="submission" date="2020-08" db="EMBL/GenBank/DDBJ databases">
        <title>Multicomponent nature underlies the extraordinary mechanical properties of spider dragline silk.</title>
        <authorList>
            <person name="Kono N."/>
            <person name="Nakamura H."/>
            <person name="Mori M."/>
            <person name="Yoshida Y."/>
            <person name="Ohtoshi R."/>
            <person name="Malay A.D."/>
            <person name="Moran D.A.P."/>
            <person name="Tomita M."/>
            <person name="Numata K."/>
            <person name="Arakawa K."/>
        </authorList>
    </citation>
    <scope>NUCLEOTIDE SEQUENCE</scope>
</reference>
<name>A0A8X7BGN4_TRICX</name>
<evidence type="ECO:0000313" key="1">
    <source>
        <dbReference type="EMBL" id="GFY29672.1"/>
    </source>
</evidence>
<accession>A0A8X7BGN4</accession>
<keyword evidence="2" id="KW-1185">Reference proteome</keyword>